<protein>
    <submittedName>
        <fullName evidence="2">Uncharacterized protein</fullName>
    </submittedName>
</protein>
<gene>
    <name evidence="2" type="ORF">MUK42_10503</name>
</gene>
<dbReference type="Proteomes" id="UP001055439">
    <property type="component" value="Chromosome 6"/>
</dbReference>
<keyword evidence="3" id="KW-1185">Reference proteome</keyword>
<proteinExistence type="predicted"/>
<evidence type="ECO:0000313" key="2">
    <source>
        <dbReference type="EMBL" id="URE13347.1"/>
    </source>
</evidence>
<organism evidence="2 3">
    <name type="scientific">Musa troglodytarum</name>
    <name type="common">fe'i banana</name>
    <dbReference type="NCBI Taxonomy" id="320322"/>
    <lineage>
        <taxon>Eukaryota</taxon>
        <taxon>Viridiplantae</taxon>
        <taxon>Streptophyta</taxon>
        <taxon>Embryophyta</taxon>
        <taxon>Tracheophyta</taxon>
        <taxon>Spermatophyta</taxon>
        <taxon>Magnoliopsida</taxon>
        <taxon>Liliopsida</taxon>
        <taxon>Zingiberales</taxon>
        <taxon>Musaceae</taxon>
        <taxon>Musa</taxon>
    </lineage>
</organism>
<feature type="region of interest" description="Disordered" evidence="1">
    <location>
        <begin position="25"/>
        <end position="110"/>
    </location>
</feature>
<name>A0A9E7GJH5_9LILI</name>
<dbReference type="EMBL" id="CP097508">
    <property type="protein sequence ID" value="URE13347.1"/>
    <property type="molecule type" value="Genomic_DNA"/>
</dbReference>
<dbReference type="AlphaFoldDB" id="A0A9E7GJH5"/>
<reference evidence="2" key="1">
    <citation type="submission" date="2022-05" db="EMBL/GenBank/DDBJ databases">
        <title>The Musa troglodytarum L. genome provides insights into the mechanism of non-climacteric behaviour and enrichment of carotenoids.</title>
        <authorList>
            <person name="Wang J."/>
        </authorList>
    </citation>
    <scope>NUCLEOTIDE SEQUENCE</scope>
    <source>
        <tissue evidence="2">Leaf</tissue>
    </source>
</reference>
<evidence type="ECO:0000313" key="3">
    <source>
        <dbReference type="Proteomes" id="UP001055439"/>
    </source>
</evidence>
<accession>A0A9E7GJH5</accession>
<sequence>MSECLGFVEVWSDLDNRILCSHFDLASGGGPEPPGDGEEDGGQKHAQDVSRSVLGGGAGGMPESDLVPGLLASPGDKGRDGAEGDAPTAEESVAAPASEGRDEDSNGEAGEEVLELVGAQPVVAVVLHRCRCHPFGLSLRGRLEPVRTESGFVRSMICFGPIETEPSKLTLGPRVTSL</sequence>
<evidence type="ECO:0000256" key="1">
    <source>
        <dbReference type="SAM" id="MobiDB-lite"/>
    </source>
</evidence>